<dbReference type="Proteomes" id="UP001597357">
    <property type="component" value="Unassembled WGS sequence"/>
</dbReference>
<dbReference type="InterPro" id="IPR003961">
    <property type="entry name" value="FN3_dom"/>
</dbReference>
<evidence type="ECO:0000259" key="6">
    <source>
        <dbReference type="PROSITE" id="PS50853"/>
    </source>
</evidence>
<dbReference type="PROSITE" id="PS50853">
    <property type="entry name" value="FN3"/>
    <property type="match status" value="1"/>
</dbReference>
<feature type="domain" description="Fibronectin type-III" evidence="6">
    <location>
        <begin position="287"/>
        <end position="372"/>
    </location>
</feature>
<evidence type="ECO:0000313" key="8">
    <source>
        <dbReference type="Proteomes" id="UP001597357"/>
    </source>
</evidence>
<dbReference type="SUPFAM" id="SSF49265">
    <property type="entry name" value="Fibronectin type III"/>
    <property type="match status" value="1"/>
</dbReference>
<comment type="similarity">
    <text evidence="1">Belongs to the EndA/NucM nuclease family.</text>
</comment>
<protein>
    <submittedName>
        <fullName evidence="7">Endonuclease</fullName>
    </submittedName>
</protein>
<evidence type="ECO:0000256" key="5">
    <source>
        <dbReference type="SAM" id="SignalP"/>
    </source>
</evidence>
<proteinExistence type="inferred from homology"/>
<dbReference type="Pfam" id="PF04231">
    <property type="entry name" value="Endonuclease_1"/>
    <property type="match status" value="1"/>
</dbReference>
<dbReference type="CDD" id="cd00063">
    <property type="entry name" value="FN3"/>
    <property type="match status" value="1"/>
</dbReference>
<dbReference type="RefSeq" id="WP_379046086.1">
    <property type="nucleotide sequence ID" value="NZ_JBHULZ010000026.1"/>
</dbReference>
<dbReference type="InterPro" id="IPR026444">
    <property type="entry name" value="Secre_tail"/>
</dbReference>
<dbReference type="GO" id="GO:0004519">
    <property type="term" value="F:endonuclease activity"/>
    <property type="evidence" value="ECO:0007669"/>
    <property type="project" value="UniProtKB-KW"/>
</dbReference>
<dbReference type="InterPro" id="IPR044925">
    <property type="entry name" value="His-Me_finger_sf"/>
</dbReference>
<dbReference type="NCBIfam" id="TIGR04183">
    <property type="entry name" value="Por_Secre_tail"/>
    <property type="match status" value="1"/>
</dbReference>
<feature type="chain" id="PRO_5046637260" evidence="5">
    <location>
        <begin position="23"/>
        <end position="626"/>
    </location>
</feature>
<keyword evidence="4" id="KW-0378">Hydrolase</keyword>
<reference evidence="8" key="1">
    <citation type="journal article" date="2019" name="Int. J. Syst. Evol. Microbiol.">
        <title>The Global Catalogue of Microorganisms (GCM) 10K type strain sequencing project: providing services to taxonomists for standard genome sequencing and annotation.</title>
        <authorList>
            <consortium name="The Broad Institute Genomics Platform"/>
            <consortium name="The Broad Institute Genome Sequencing Center for Infectious Disease"/>
            <person name="Wu L."/>
            <person name="Ma J."/>
        </authorList>
    </citation>
    <scope>NUCLEOTIDE SEQUENCE [LARGE SCALE GENOMIC DNA]</scope>
    <source>
        <strain evidence="8">KCTC 42255</strain>
    </source>
</reference>
<keyword evidence="8" id="KW-1185">Reference proteome</keyword>
<gene>
    <name evidence="7" type="ORF">ACFSQ0_06920</name>
</gene>
<dbReference type="SMART" id="SM00060">
    <property type="entry name" value="FN3"/>
    <property type="match status" value="1"/>
</dbReference>
<feature type="signal peptide" evidence="5">
    <location>
        <begin position="1"/>
        <end position="22"/>
    </location>
</feature>
<dbReference type="InterPro" id="IPR007346">
    <property type="entry name" value="Endonuclease-I"/>
</dbReference>
<dbReference type="Gene3D" id="2.60.40.10">
    <property type="entry name" value="Immunoglobulins"/>
    <property type="match status" value="1"/>
</dbReference>
<evidence type="ECO:0000256" key="3">
    <source>
        <dbReference type="ARBA" id="ARBA00022729"/>
    </source>
</evidence>
<organism evidence="7 8">
    <name type="scientific">Mesonia sediminis</name>
    <dbReference type="NCBI Taxonomy" id="1703946"/>
    <lineage>
        <taxon>Bacteria</taxon>
        <taxon>Pseudomonadati</taxon>
        <taxon>Bacteroidota</taxon>
        <taxon>Flavobacteriia</taxon>
        <taxon>Flavobacteriales</taxon>
        <taxon>Flavobacteriaceae</taxon>
        <taxon>Mesonia</taxon>
    </lineage>
</organism>
<dbReference type="SUPFAM" id="SSF54060">
    <property type="entry name" value="His-Me finger endonucleases"/>
    <property type="match status" value="1"/>
</dbReference>
<dbReference type="Pfam" id="PF00041">
    <property type="entry name" value="fn3"/>
    <property type="match status" value="1"/>
</dbReference>
<dbReference type="EMBL" id="JBHULZ010000026">
    <property type="protein sequence ID" value="MFD2697720.1"/>
    <property type="molecule type" value="Genomic_DNA"/>
</dbReference>
<name>A0ABW5SDJ9_9FLAO</name>
<keyword evidence="3 5" id="KW-0732">Signal</keyword>
<evidence type="ECO:0000256" key="2">
    <source>
        <dbReference type="ARBA" id="ARBA00022722"/>
    </source>
</evidence>
<keyword evidence="2" id="KW-0540">Nuclease</keyword>
<accession>A0ABW5SDJ9</accession>
<dbReference type="InterPro" id="IPR013783">
    <property type="entry name" value="Ig-like_fold"/>
</dbReference>
<sequence>MKKLLLLSFLAIGFLVNAQAPAGYYSSTQGKTGFALKTELSQIISSGHNAQSYGALWTAYQTSDVDTYYENDGSVLDIYSENPSSTDPYNFVFGSDQCGNYSGESSCYNREHLFPKSWFNDQSPMYTDIHHIYPTDGYVNGQRGNFPFGEVNNASWTSQNGSKKGNNTYNHPNAYNGTVFEPIDEFKGDVARVWFYMATRYESQIAGWENNTSQSDVALNGTSTQVFEDWVLAMLLEWHNNDPVSQKEIDRNNAAFNFQGNRNPYIDNPAWVNQIWNPNPDNQAPTAPTNLAASNITSNSVILNWTAATDNVGVTSYQIEENNQIVQTTANTQATVTNLNPQSTYSFIVKALDAYGNVSAASNAVNVTTLDAPVIIFSEDFEDCNNLNFISVSEQSAQDWECLSQYGENNSGAYQMNAYANGQQYPSLDWLITDSPIDFSNLSQAQLSFFTAATFGNTPLNLVYSTDYTPGSTPSNATWTPVPNVNIPMFSGSGSTIEENTFSNIDIQGIAGNAYLAFKYDTTNGEDATRWTVDSFSITAKATAGLSTTSLKAQIYPNPNYNGVLFVELSNAQSYDYALYDLNGRLIINKQNANTRNIKLPQLEAGIYLFEIKSQQQRVIKKLILN</sequence>
<evidence type="ECO:0000313" key="7">
    <source>
        <dbReference type="EMBL" id="MFD2697720.1"/>
    </source>
</evidence>
<dbReference type="Pfam" id="PF18962">
    <property type="entry name" value="Por_Secre_tail"/>
    <property type="match status" value="1"/>
</dbReference>
<evidence type="ECO:0000256" key="1">
    <source>
        <dbReference type="ARBA" id="ARBA00006429"/>
    </source>
</evidence>
<keyword evidence="7" id="KW-0255">Endonuclease</keyword>
<dbReference type="PANTHER" id="PTHR33607">
    <property type="entry name" value="ENDONUCLEASE-1"/>
    <property type="match status" value="1"/>
</dbReference>
<dbReference type="PANTHER" id="PTHR33607:SF2">
    <property type="entry name" value="ENDONUCLEASE-1"/>
    <property type="match status" value="1"/>
</dbReference>
<evidence type="ECO:0000256" key="4">
    <source>
        <dbReference type="ARBA" id="ARBA00022801"/>
    </source>
</evidence>
<comment type="caution">
    <text evidence="7">The sequence shown here is derived from an EMBL/GenBank/DDBJ whole genome shotgun (WGS) entry which is preliminary data.</text>
</comment>
<dbReference type="InterPro" id="IPR036116">
    <property type="entry name" value="FN3_sf"/>
</dbReference>